<dbReference type="EMBL" id="FZQP02000002">
    <property type="protein sequence ID" value="VVC86277.1"/>
    <property type="molecule type" value="Genomic_DNA"/>
</dbReference>
<sequence length="146" mass="17728">MGQELAPLVCTLIYLTVMSQLQCRQINRIAPINFHLKLAFPNRCRLWARMWQRKYLLCHLDRILMERTRICMRKCSRRKTIHLHQSNRFPYLPTTTRRHVNSLFHRRRASRYFPVNGEKRERNSRHVPIISMKAVATVYHQRTFLI</sequence>
<organism evidence="1 2">
    <name type="scientific">Leptidea sinapis</name>
    <dbReference type="NCBI Taxonomy" id="189913"/>
    <lineage>
        <taxon>Eukaryota</taxon>
        <taxon>Metazoa</taxon>
        <taxon>Ecdysozoa</taxon>
        <taxon>Arthropoda</taxon>
        <taxon>Hexapoda</taxon>
        <taxon>Insecta</taxon>
        <taxon>Pterygota</taxon>
        <taxon>Neoptera</taxon>
        <taxon>Endopterygota</taxon>
        <taxon>Lepidoptera</taxon>
        <taxon>Glossata</taxon>
        <taxon>Ditrysia</taxon>
        <taxon>Papilionoidea</taxon>
        <taxon>Pieridae</taxon>
        <taxon>Dismorphiinae</taxon>
        <taxon>Leptidea</taxon>
    </lineage>
</organism>
<gene>
    <name evidence="1" type="ORF">LSINAPIS_LOCUS128</name>
</gene>
<reference evidence="1 2" key="1">
    <citation type="submission" date="2017-07" db="EMBL/GenBank/DDBJ databases">
        <authorList>
            <person name="Talla V."/>
            <person name="Backstrom N."/>
        </authorList>
    </citation>
    <scope>NUCLEOTIDE SEQUENCE [LARGE SCALE GENOMIC DNA]</scope>
</reference>
<dbReference type="AlphaFoldDB" id="A0A5E4PMS3"/>
<keyword evidence="2" id="KW-1185">Reference proteome</keyword>
<dbReference type="Proteomes" id="UP000324832">
    <property type="component" value="Unassembled WGS sequence"/>
</dbReference>
<protein>
    <submittedName>
        <fullName evidence="1">Uncharacterized protein</fullName>
    </submittedName>
</protein>
<evidence type="ECO:0000313" key="1">
    <source>
        <dbReference type="EMBL" id="VVC86277.1"/>
    </source>
</evidence>
<name>A0A5E4PMS3_9NEOP</name>
<evidence type="ECO:0000313" key="2">
    <source>
        <dbReference type="Proteomes" id="UP000324832"/>
    </source>
</evidence>
<accession>A0A5E4PMS3</accession>
<proteinExistence type="predicted"/>